<dbReference type="InterPro" id="IPR058245">
    <property type="entry name" value="NreC/VraR/RcsB-like_REC"/>
</dbReference>
<dbReference type="InterPro" id="IPR011006">
    <property type="entry name" value="CheY-like_superfamily"/>
</dbReference>
<feature type="domain" description="HTH luxR-type" evidence="6">
    <location>
        <begin position="144"/>
        <end position="209"/>
    </location>
</feature>
<sequence>MTLKIIVVDDHKIVRDGLCSLIEGLSGYNIVGQAENGRQAIEITRREKPDIIIMDVSMPEMNGIDATSSIMEEMPFSKIIVLSMHSDKRFIIDALQAGAMGFLLKECAFNELNQALDAVRSGQTYLSPKIAGTVVHDYRRRLLSDEKEKNLTTKEREVIQLIAEGRSTKEIADRLFVSVKAIEGRRRRLMEKLQITTVAGLVKYAIREGLTEL</sequence>
<accession>A0ABS3AVZ7</accession>
<comment type="caution">
    <text evidence="8">The sequence shown here is derived from an EMBL/GenBank/DDBJ whole genome shotgun (WGS) entry which is preliminary data.</text>
</comment>
<dbReference type="PRINTS" id="PR00038">
    <property type="entry name" value="HTHLUXR"/>
</dbReference>
<keyword evidence="9" id="KW-1185">Reference proteome</keyword>
<dbReference type="Gene3D" id="3.40.50.2300">
    <property type="match status" value="1"/>
</dbReference>
<dbReference type="EMBL" id="JAFITO010000064">
    <property type="protein sequence ID" value="MBN4068847.1"/>
    <property type="molecule type" value="Genomic_DNA"/>
</dbReference>
<dbReference type="PROSITE" id="PS50043">
    <property type="entry name" value="HTH_LUXR_2"/>
    <property type="match status" value="1"/>
</dbReference>
<dbReference type="InterPro" id="IPR039420">
    <property type="entry name" value="WalR-like"/>
</dbReference>
<proteinExistence type="predicted"/>
<dbReference type="InterPro" id="IPR016032">
    <property type="entry name" value="Sig_transdc_resp-reg_C-effctor"/>
</dbReference>
<dbReference type="Proteomes" id="UP000717534">
    <property type="component" value="Unassembled WGS sequence"/>
</dbReference>
<dbReference type="InterPro" id="IPR001789">
    <property type="entry name" value="Sig_transdc_resp-reg_receiver"/>
</dbReference>
<dbReference type="SMART" id="SM00421">
    <property type="entry name" value="HTH_LUXR"/>
    <property type="match status" value="1"/>
</dbReference>
<evidence type="ECO:0000256" key="2">
    <source>
        <dbReference type="ARBA" id="ARBA00023015"/>
    </source>
</evidence>
<dbReference type="Pfam" id="PF00072">
    <property type="entry name" value="Response_reg"/>
    <property type="match status" value="1"/>
</dbReference>
<evidence type="ECO:0000256" key="3">
    <source>
        <dbReference type="ARBA" id="ARBA00023125"/>
    </source>
</evidence>
<gene>
    <name evidence="8" type="ORF">JYU06_04945</name>
</gene>
<dbReference type="PANTHER" id="PTHR43214">
    <property type="entry name" value="TWO-COMPONENT RESPONSE REGULATOR"/>
    <property type="match status" value="1"/>
</dbReference>
<dbReference type="SUPFAM" id="SSF52172">
    <property type="entry name" value="CheY-like"/>
    <property type="match status" value="1"/>
</dbReference>
<dbReference type="CDD" id="cd17535">
    <property type="entry name" value="REC_NarL-like"/>
    <property type="match status" value="1"/>
</dbReference>
<dbReference type="SMART" id="SM00448">
    <property type="entry name" value="REC"/>
    <property type="match status" value="1"/>
</dbReference>
<evidence type="ECO:0000313" key="9">
    <source>
        <dbReference type="Proteomes" id="UP000717534"/>
    </source>
</evidence>
<keyword evidence="4" id="KW-0804">Transcription</keyword>
<evidence type="ECO:0000259" key="6">
    <source>
        <dbReference type="PROSITE" id="PS50043"/>
    </source>
</evidence>
<reference evidence="8 9" key="1">
    <citation type="submission" date="2021-02" db="EMBL/GenBank/DDBJ databases">
        <title>Activity-based single-cell genomes from oceanic crustal fluid captures similar information to metagenomic and metatranscriptomic surveys with orders of magnitude less sampling.</title>
        <authorList>
            <person name="D'Angelo T.S."/>
            <person name="Orcutt B.N."/>
        </authorList>
    </citation>
    <scope>NUCLEOTIDE SEQUENCE [LARGE SCALE GENOMIC DNA]</scope>
    <source>
        <strain evidence="8">AH-315-G02</strain>
    </source>
</reference>
<organism evidence="8 9">
    <name type="scientific">Desulfotalea psychrophila</name>
    <dbReference type="NCBI Taxonomy" id="84980"/>
    <lineage>
        <taxon>Bacteria</taxon>
        <taxon>Pseudomonadati</taxon>
        <taxon>Thermodesulfobacteriota</taxon>
        <taxon>Desulfobulbia</taxon>
        <taxon>Desulfobulbales</taxon>
        <taxon>Desulfocapsaceae</taxon>
        <taxon>Desulfotalea</taxon>
    </lineage>
</organism>
<evidence type="ECO:0000256" key="4">
    <source>
        <dbReference type="ARBA" id="ARBA00023163"/>
    </source>
</evidence>
<dbReference type="PROSITE" id="PS50110">
    <property type="entry name" value="RESPONSE_REGULATORY"/>
    <property type="match status" value="1"/>
</dbReference>
<feature type="domain" description="Response regulatory" evidence="7">
    <location>
        <begin position="4"/>
        <end position="120"/>
    </location>
</feature>
<dbReference type="PANTHER" id="PTHR43214:SF41">
    <property type="entry name" value="NITRATE_NITRITE RESPONSE REGULATOR PROTEIN NARP"/>
    <property type="match status" value="1"/>
</dbReference>
<evidence type="ECO:0000256" key="1">
    <source>
        <dbReference type="ARBA" id="ARBA00022553"/>
    </source>
</evidence>
<name>A0ABS3AVZ7_9BACT</name>
<dbReference type="SUPFAM" id="SSF46894">
    <property type="entry name" value="C-terminal effector domain of the bipartite response regulators"/>
    <property type="match status" value="1"/>
</dbReference>
<dbReference type="CDD" id="cd06170">
    <property type="entry name" value="LuxR_C_like"/>
    <property type="match status" value="1"/>
</dbReference>
<keyword evidence="1 5" id="KW-0597">Phosphoprotein</keyword>
<feature type="modified residue" description="4-aspartylphosphate" evidence="5">
    <location>
        <position position="55"/>
    </location>
</feature>
<evidence type="ECO:0000259" key="7">
    <source>
        <dbReference type="PROSITE" id="PS50110"/>
    </source>
</evidence>
<evidence type="ECO:0000313" key="8">
    <source>
        <dbReference type="EMBL" id="MBN4068847.1"/>
    </source>
</evidence>
<dbReference type="InterPro" id="IPR000792">
    <property type="entry name" value="Tscrpt_reg_LuxR_C"/>
</dbReference>
<dbReference type="Pfam" id="PF00196">
    <property type="entry name" value="GerE"/>
    <property type="match status" value="1"/>
</dbReference>
<evidence type="ECO:0000256" key="5">
    <source>
        <dbReference type="PROSITE-ProRule" id="PRU00169"/>
    </source>
</evidence>
<protein>
    <submittedName>
        <fullName evidence="8">Response regulator transcription factor</fullName>
    </submittedName>
</protein>
<keyword evidence="3" id="KW-0238">DNA-binding</keyword>
<keyword evidence="2" id="KW-0805">Transcription regulation</keyword>